<name>J9DFC3_9PROT</name>
<evidence type="ECO:0008006" key="4">
    <source>
        <dbReference type="Google" id="ProtNLM"/>
    </source>
</evidence>
<evidence type="ECO:0000313" key="3">
    <source>
        <dbReference type="Proteomes" id="UP000004836"/>
    </source>
</evidence>
<organism evidence="2 3">
    <name type="scientific">alpha proteobacterium IMCC14465</name>
    <dbReference type="NCBI Taxonomy" id="1220535"/>
    <lineage>
        <taxon>Bacteria</taxon>
        <taxon>Pseudomonadati</taxon>
        <taxon>Pseudomonadota</taxon>
        <taxon>Alphaproteobacteria</taxon>
        <taxon>PS1 clade</taxon>
    </lineage>
</organism>
<dbReference type="STRING" id="1220535.IMCC14465_06390"/>
<reference evidence="2 3" key="1">
    <citation type="journal article" date="2012" name="J. Bacteriol.">
        <title>Genome Sequence of Strain IMCC14465, Isolated from the East Sea, Belonging to the PS1 Clade of Alphaproteobacteria.</title>
        <authorList>
            <person name="Yang S.J."/>
            <person name="Kang I."/>
            <person name="Cho J.C."/>
        </authorList>
    </citation>
    <scope>NUCLEOTIDE SEQUENCE [LARGE SCALE GENOMIC DNA]</scope>
    <source>
        <strain evidence="2 3">IMCC14465</strain>
    </source>
</reference>
<dbReference type="PROSITE" id="PS51257">
    <property type="entry name" value="PROKAR_LIPOPROTEIN"/>
    <property type="match status" value="1"/>
</dbReference>
<protein>
    <recommendedName>
        <fullName evidence="4">ABC-type transport auxiliary lipoprotein component domain-containing protein</fullName>
    </recommendedName>
</protein>
<keyword evidence="3" id="KW-1185">Reference proteome</keyword>
<dbReference type="OrthoDB" id="9845332at2"/>
<gene>
    <name evidence="2" type="ORF">IMCC14465_06390</name>
</gene>
<dbReference type="Proteomes" id="UP000004836">
    <property type="component" value="Unassembled WGS sequence"/>
</dbReference>
<feature type="chain" id="PRO_5003821574" description="ABC-type transport auxiliary lipoprotein component domain-containing protein" evidence="1">
    <location>
        <begin position="30"/>
        <end position="200"/>
    </location>
</feature>
<proteinExistence type="predicted"/>
<comment type="caution">
    <text evidence="2">The sequence shown here is derived from an EMBL/GenBank/DDBJ whole genome shotgun (WGS) entry which is preliminary data.</text>
</comment>
<accession>J9DFC3</accession>
<evidence type="ECO:0000313" key="2">
    <source>
        <dbReference type="EMBL" id="EJW20843.1"/>
    </source>
</evidence>
<sequence>MGFKSLQKQALSALILSPAIFFLASCASAPPAPPSYELTFQHLPRLQIMAGSIVLKSVYQPDETKNLFDTKKPQNPTMIVKQWVQDRLERQPASSAKLVLTIIDGHVEVTQKEEAAVFGLIASQKQVFTANLVVDVAYSASGAAASEEMRVLRVKIASNQSVFGPYSLNILDKAYFMLISDLAGEFDTQMRLVLEKLKIM</sequence>
<keyword evidence="1" id="KW-0732">Signal</keyword>
<dbReference type="EMBL" id="ALYF01000003">
    <property type="protein sequence ID" value="EJW20843.1"/>
    <property type="molecule type" value="Genomic_DNA"/>
</dbReference>
<feature type="signal peptide" evidence="1">
    <location>
        <begin position="1"/>
        <end position="29"/>
    </location>
</feature>
<dbReference type="AlphaFoldDB" id="J9DFC3"/>
<evidence type="ECO:0000256" key="1">
    <source>
        <dbReference type="SAM" id="SignalP"/>
    </source>
</evidence>